<name>A0ABT7XNW4_9NEIS</name>
<dbReference type="NCBIfam" id="NF006117">
    <property type="entry name" value="PRK08264.1-3"/>
    <property type="match status" value="1"/>
</dbReference>
<evidence type="ECO:0000313" key="4">
    <source>
        <dbReference type="EMBL" id="MDN0075368.1"/>
    </source>
</evidence>
<dbReference type="PRINTS" id="PR00081">
    <property type="entry name" value="GDHRDH"/>
</dbReference>
<proteinExistence type="inferred from homology"/>
<dbReference type="Proteomes" id="UP001168540">
    <property type="component" value="Unassembled WGS sequence"/>
</dbReference>
<dbReference type="RefSeq" id="WP_289829974.1">
    <property type="nucleotide sequence ID" value="NZ_JAUEDK010000016.1"/>
</dbReference>
<dbReference type="SUPFAM" id="SSF51735">
    <property type="entry name" value="NAD(P)-binding Rossmann-fold domains"/>
    <property type="match status" value="1"/>
</dbReference>
<dbReference type="PRINTS" id="PR00080">
    <property type="entry name" value="SDRFAMILY"/>
</dbReference>
<reference evidence="4" key="1">
    <citation type="submission" date="2023-06" db="EMBL/GenBank/DDBJ databases">
        <authorList>
            <person name="Zhang S."/>
        </authorList>
    </citation>
    <scope>NUCLEOTIDE SEQUENCE</scope>
    <source>
        <strain evidence="4">SG2303</strain>
    </source>
</reference>
<sequence>MKVQASVALVAGANRGLGLAIVKTLQARGAKKIYAGVRDPAGFDLPGVIPVKLDVTNPEDIAAAAAKLGDVNLLVNNAGIAEVGTFLAPDAIEATRHVFETNFYGPVALSQAFAPILARNGGGAIVNVLSVVSWVGSTILAPYAATKAALWSFTNSLRLEVAEQHTQVLGLHVGFMDTDLTRGFDTEKISPDAVASQLLDGLEAGQGEVLADEVTRAVKHGLSAEPGIYLSTLPR</sequence>
<comment type="caution">
    <text evidence="4">The sequence shown here is derived from an EMBL/GenBank/DDBJ whole genome shotgun (WGS) entry which is preliminary data.</text>
</comment>
<dbReference type="NCBIfam" id="NF006119">
    <property type="entry name" value="PRK08264.1-5"/>
    <property type="match status" value="1"/>
</dbReference>
<dbReference type="PANTHER" id="PTHR43391:SF91">
    <property type="entry name" value="OS04G0390700 PROTEIN"/>
    <property type="match status" value="1"/>
</dbReference>
<comment type="similarity">
    <text evidence="1 3">Belongs to the short-chain dehydrogenases/reductases (SDR) family.</text>
</comment>
<dbReference type="InterPro" id="IPR020904">
    <property type="entry name" value="Sc_DH/Rdtase_CS"/>
</dbReference>
<keyword evidence="5" id="KW-1185">Reference proteome</keyword>
<evidence type="ECO:0000256" key="3">
    <source>
        <dbReference type="RuleBase" id="RU000363"/>
    </source>
</evidence>
<dbReference type="Pfam" id="PF00106">
    <property type="entry name" value="adh_short"/>
    <property type="match status" value="1"/>
</dbReference>
<protein>
    <submittedName>
        <fullName evidence="4">SDR family oxidoreductase</fullName>
    </submittedName>
</protein>
<keyword evidence="2" id="KW-0560">Oxidoreductase</keyword>
<accession>A0ABT7XNW4</accession>
<evidence type="ECO:0000256" key="1">
    <source>
        <dbReference type="ARBA" id="ARBA00006484"/>
    </source>
</evidence>
<dbReference type="PROSITE" id="PS00061">
    <property type="entry name" value="ADH_SHORT"/>
    <property type="match status" value="1"/>
</dbReference>
<dbReference type="InterPro" id="IPR002347">
    <property type="entry name" value="SDR_fam"/>
</dbReference>
<organism evidence="4 5">
    <name type="scientific">Crenobacter oryzisoli</name>
    <dbReference type="NCBI Taxonomy" id="3056844"/>
    <lineage>
        <taxon>Bacteria</taxon>
        <taxon>Pseudomonadati</taxon>
        <taxon>Pseudomonadota</taxon>
        <taxon>Betaproteobacteria</taxon>
        <taxon>Neisseriales</taxon>
        <taxon>Neisseriaceae</taxon>
        <taxon>Crenobacter</taxon>
    </lineage>
</organism>
<evidence type="ECO:0000256" key="2">
    <source>
        <dbReference type="ARBA" id="ARBA00023002"/>
    </source>
</evidence>
<gene>
    <name evidence="4" type="ORF">QU481_10745</name>
</gene>
<dbReference type="InterPro" id="IPR036291">
    <property type="entry name" value="NAD(P)-bd_dom_sf"/>
</dbReference>
<dbReference type="Gene3D" id="3.40.50.720">
    <property type="entry name" value="NAD(P)-binding Rossmann-like Domain"/>
    <property type="match status" value="1"/>
</dbReference>
<dbReference type="EMBL" id="JAUEDK010000016">
    <property type="protein sequence ID" value="MDN0075368.1"/>
    <property type="molecule type" value="Genomic_DNA"/>
</dbReference>
<evidence type="ECO:0000313" key="5">
    <source>
        <dbReference type="Proteomes" id="UP001168540"/>
    </source>
</evidence>
<dbReference type="PANTHER" id="PTHR43391">
    <property type="entry name" value="RETINOL DEHYDROGENASE-RELATED"/>
    <property type="match status" value="1"/>
</dbReference>